<name>A0AAN8JWV7_PATCE</name>
<keyword evidence="3" id="KW-1185">Reference proteome</keyword>
<comment type="caution">
    <text evidence="2">The sequence shown here is derived from an EMBL/GenBank/DDBJ whole genome shotgun (WGS) entry which is preliminary data.</text>
</comment>
<dbReference type="Proteomes" id="UP001347796">
    <property type="component" value="Unassembled WGS sequence"/>
</dbReference>
<proteinExistence type="predicted"/>
<dbReference type="InterPro" id="IPR031365">
    <property type="entry name" value="CMIP6"/>
</dbReference>
<dbReference type="Pfam" id="PF15667">
    <property type="entry name" value="CMIP6"/>
    <property type="match status" value="1"/>
</dbReference>
<evidence type="ECO:0000313" key="3">
    <source>
        <dbReference type="Proteomes" id="UP001347796"/>
    </source>
</evidence>
<evidence type="ECO:0000256" key="1">
    <source>
        <dbReference type="SAM" id="MobiDB-lite"/>
    </source>
</evidence>
<organism evidence="2 3">
    <name type="scientific">Patella caerulea</name>
    <name type="common">Rayed Mediterranean limpet</name>
    <dbReference type="NCBI Taxonomy" id="87958"/>
    <lineage>
        <taxon>Eukaryota</taxon>
        <taxon>Metazoa</taxon>
        <taxon>Spiralia</taxon>
        <taxon>Lophotrochozoa</taxon>
        <taxon>Mollusca</taxon>
        <taxon>Gastropoda</taxon>
        <taxon>Patellogastropoda</taxon>
        <taxon>Patelloidea</taxon>
        <taxon>Patellidae</taxon>
        <taxon>Patella</taxon>
    </lineage>
</organism>
<feature type="region of interest" description="Disordered" evidence="1">
    <location>
        <begin position="144"/>
        <end position="164"/>
    </location>
</feature>
<dbReference type="AlphaFoldDB" id="A0AAN8JWV7"/>
<protein>
    <submittedName>
        <fullName evidence="2">Uncharacterized protein</fullName>
    </submittedName>
</protein>
<reference evidence="2 3" key="1">
    <citation type="submission" date="2024-01" db="EMBL/GenBank/DDBJ databases">
        <title>The genome of the rayed Mediterranean limpet Patella caerulea (Linnaeus, 1758).</title>
        <authorList>
            <person name="Anh-Thu Weber A."/>
            <person name="Halstead-Nussloch G."/>
        </authorList>
    </citation>
    <scope>NUCLEOTIDE SEQUENCE [LARGE SCALE GENOMIC DNA]</scope>
    <source>
        <strain evidence="2">AATW-2023a</strain>
        <tissue evidence="2">Whole specimen</tissue>
    </source>
</reference>
<accession>A0AAN8JWV7</accession>
<evidence type="ECO:0000313" key="2">
    <source>
        <dbReference type="EMBL" id="KAK6182298.1"/>
    </source>
</evidence>
<dbReference type="PANTHER" id="PTHR35087:SF1">
    <property type="entry name" value="RIKEN CDNA 4930505A04 GENE"/>
    <property type="match status" value="1"/>
</dbReference>
<feature type="compositionally biased region" description="Polar residues" evidence="1">
    <location>
        <begin position="293"/>
        <end position="323"/>
    </location>
</feature>
<dbReference type="PANTHER" id="PTHR35087">
    <property type="entry name" value="SIMILAR TO HYPOTHETICAL PROTEIN FLJ40298"/>
    <property type="match status" value="1"/>
</dbReference>
<sequence length="323" mass="37732">MAIYMPPLARKKKVPDHFHPDSFRVISREAEEDHEHFANSCFHGLGRRPWSQSNILPNILGRETRVLPHVMPDYRANKPQPSTCNFLTHNVRLLNEPVCTVTTQKTLSEQPYWWCANKPEECNDKPSYSLDTLYRNDFQNRSEHRLHLSSRHSSNPNKDPAYGIIPINQLGGRKHKQRLFTEKMSYEHEYNSRKDPNYPIRGRRQGNFVWNEMKPDKLQEFIDYHQSLNQYQDPQKQNYPSSVLTPLRQNSSPMTEVPEVLPSVMQEKPQQFENNLNGTDDGTRQVEIKDDNISNNCLISQPQFSTDLPQNENSQTDLKTSTE</sequence>
<dbReference type="EMBL" id="JAZGQO010000007">
    <property type="protein sequence ID" value="KAK6182298.1"/>
    <property type="molecule type" value="Genomic_DNA"/>
</dbReference>
<gene>
    <name evidence="2" type="ORF">SNE40_010012</name>
</gene>
<feature type="region of interest" description="Disordered" evidence="1">
    <location>
        <begin position="290"/>
        <end position="323"/>
    </location>
</feature>